<dbReference type="InterPro" id="IPR002931">
    <property type="entry name" value="Transglutaminase-like"/>
</dbReference>
<reference evidence="2 3" key="1">
    <citation type="submission" date="2016-11" db="EMBL/GenBank/DDBJ databases">
        <authorList>
            <person name="Jaros S."/>
            <person name="Januszkiewicz K."/>
            <person name="Wedrychowicz H."/>
        </authorList>
    </citation>
    <scope>NUCLEOTIDE SEQUENCE [LARGE SCALE GENOMIC DNA]</scope>
    <source>
        <strain evidence="2 3">DSM 27063</strain>
    </source>
</reference>
<evidence type="ECO:0000313" key="2">
    <source>
        <dbReference type="EMBL" id="SHI45372.1"/>
    </source>
</evidence>
<dbReference type="Proteomes" id="UP000184050">
    <property type="component" value="Unassembled WGS sequence"/>
</dbReference>
<keyword evidence="3" id="KW-1185">Reference proteome</keyword>
<organism evidence="2 3">
    <name type="scientific">Tangfeifania diversioriginum</name>
    <dbReference type="NCBI Taxonomy" id="1168035"/>
    <lineage>
        <taxon>Bacteria</taxon>
        <taxon>Pseudomonadati</taxon>
        <taxon>Bacteroidota</taxon>
        <taxon>Bacteroidia</taxon>
        <taxon>Marinilabiliales</taxon>
        <taxon>Prolixibacteraceae</taxon>
        <taxon>Tangfeifania</taxon>
    </lineage>
</organism>
<dbReference type="PANTHER" id="PTHR35532:SF5">
    <property type="entry name" value="CARBOHYDRATE-BINDING DOMAIN-CONTAINING PROTEIN"/>
    <property type="match status" value="1"/>
</dbReference>
<dbReference type="STRING" id="1168035.SAMN05444280_102136"/>
<dbReference type="Gene3D" id="3.10.620.30">
    <property type="match status" value="1"/>
</dbReference>
<protein>
    <submittedName>
        <fullName evidence="2">Transglutaminase-like superfamily protein</fullName>
    </submittedName>
</protein>
<proteinExistence type="predicted"/>
<dbReference type="SMART" id="SM00460">
    <property type="entry name" value="TGc"/>
    <property type="match status" value="1"/>
</dbReference>
<accession>A0A1M6B9I5</accession>
<dbReference type="RefSeq" id="WP_073164737.1">
    <property type="nucleotide sequence ID" value="NZ_FQZE01000002.1"/>
</dbReference>
<dbReference type="PANTHER" id="PTHR35532">
    <property type="entry name" value="SIMILAR TO POLYHYDROXYALKANOATE DEPOLYMERASE"/>
    <property type="match status" value="1"/>
</dbReference>
<dbReference type="InterPro" id="IPR038765">
    <property type="entry name" value="Papain-like_cys_pep_sf"/>
</dbReference>
<dbReference type="AlphaFoldDB" id="A0A1M6B9I5"/>
<evidence type="ECO:0000259" key="1">
    <source>
        <dbReference type="SMART" id="SM00460"/>
    </source>
</evidence>
<evidence type="ECO:0000313" key="3">
    <source>
        <dbReference type="Proteomes" id="UP000184050"/>
    </source>
</evidence>
<dbReference type="Pfam" id="PF01841">
    <property type="entry name" value="Transglut_core"/>
    <property type="match status" value="1"/>
</dbReference>
<dbReference type="OrthoDB" id="9787782at2"/>
<dbReference type="SUPFAM" id="SSF54001">
    <property type="entry name" value="Cysteine proteinases"/>
    <property type="match status" value="1"/>
</dbReference>
<name>A0A1M6B9I5_9BACT</name>
<gene>
    <name evidence="2" type="ORF">SAMN05444280_102136</name>
</gene>
<feature type="domain" description="Transglutaminase-like" evidence="1">
    <location>
        <begin position="175"/>
        <end position="234"/>
    </location>
</feature>
<sequence>MKRILWLVIAVTAIFHSCQSEYSSVPKKYHSLLDTAFANARENADELKLALEQSEKNQKEVTAFLISYMPERDLKTLSAEFILDQVEGAWRAREEFEWCRNLPDSVFLNEVLPYCNLDETRDNWRENFYHLFSPYVQECENIYQAVDSVNFNIMDELGVEYNTKRSVVNISPFQAIKEQMATCTGLSFLLVDAFRSVGIPARIAGTPLWTNMRGNHSWVEVWIDGEWYFTEYYPDALNKSWFLADAGKADPEKPVHWIYAASYKPAQTHYPLVWDRDSREIHAVNVTDRYIRLYQEQLAGQELKEDEILVDVVLFKNENEQNAQGRISERISVFEGDNQIEFGYSPLPTDDLNKFLKFKLGKNKTYRLEFVGADAQLKSVEINLGRGPVGVIKLFAD</sequence>
<dbReference type="EMBL" id="FQZE01000002">
    <property type="protein sequence ID" value="SHI45372.1"/>
    <property type="molecule type" value="Genomic_DNA"/>
</dbReference>